<feature type="domain" description="GMPS ATP-PPase" evidence="11">
    <location>
        <begin position="217"/>
        <end position="417"/>
    </location>
</feature>
<proteinExistence type="inferred from homology"/>
<dbReference type="GO" id="GO:0003922">
    <property type="term" value="F:GMP synthase (glutamine-hydrolyzing) activity"/>
    <property type="evidence" value="ECO:0007669"/>
    <property type="project" value="UniProtKB-EC"/>
</dbReference>
<evidence type="ECO:0000256" key="10">
    <source>
        <dbReference type="PROSITE-ProRule" id="PRU00886"/>
    </source>
</evidence>
<dbReference type="InterPro" id="IPR014729">
    <property type="entry name" value="Rossmann-like_a/b/a_fold"/>
</dbReference>
<dbReference type="NCBIfam" id="NF000848">
    <property type="entry name" value="PRK00074.1"/>
    <property type="match status" value="1"/>
</dbReference>
<dbReference type="Gene3D" id="3.30.300.10">
    <property type="match status" value="1"/>
</dbReference>
<comment type="caution">
    <text evidence="12">The sequence shown here is derived from an EMBL/GenBank/DDBJ whole genome shotgun (WGS) entry which is preliminary data.</text>
</comment>
<evidence type="ECO:0000256" key="5">
    <source>
        <dbReference type="ARBA" id="ARBA00022749"/>
    </source>
</evidence>
<keyword evidence="6 9" id="KW-0658">Purine biosynthesis</keyword>
<evidence type="ECO:0000256" key="6">
    <source>
        <dbReference type="ARBA" id="ARBA00022755"/>
    </source>
</evidence>
<dbReference type="InterPro" id="IPR022955">
    <property type="entry name" value="GMP_synthase"/>
</dbReference>
<accession>A0ABV4U3J2</accession>
<comment type="subunit">
    <text evidence="9">Homodimer.</text>
</comment>
<keyword evidence="7 9" id="KW-0067">ATP-binding</keyword>
<dbReference type="PRINTS" id="PR00096">
    <property type="entry name" value="GATASE"/>
</dbReference>
<dbReference type="CDD" id="cd01742">
    <property type="entry name" value="GATase1_GMP_Synthase"/>
    <property type="match status" value="1"/>
</dbReference>
<comment type="catalytic activity">
    <reaction evidence="9">
        <text>XMP + L-glutamine + ATP + H2O = GMP + L-glutamate + AMP + diphosphate + 2 H(+)</text>
        <dbReference type="Rhea" id="RHEA:11680"/>
        <dbReference type="ChEBI" id="CHEBI:15377"/>
        <dbReference type="ChEBI" id="CHEBI:15378"/>
        <dbReference type="ChEBI" id="CHEBI:29985"/>
        <dbReference type="ChEBI" id="CHEBI:30616"/>
        <dbReference type="ChEBI" id="CHEBI:33019"/>
        <dbReference type="ChEBI" id="CHEBI:57464"/>
        <dbReference type="ChEBI" id="CHEBI:58115"/>
        <dbReference type="ChEBI" id="CHEBI:58359"/>
        <dbReference type="ChEBI" id="CHEBI:456215"/>
        <dbReference type="EC" id="6.3.5.2"/>
    </reaction>
</comment>
<dbReference type="EC" id="6.3.5.2" evidence="9"/>
<feature type="active site" evidence="9">
    <location>
        <position position="192"/>
    </location>
</feature>
<dbReference type="InterPro" id="IPR017926">
    <property type="entry name" value="GATASE"/>
</dbReference>
<dbReference type="InterPro" id="IPR001674">
    <property type="entry name" value="GMP_synth_C"/>
</dbReference>
<sequence length="542" mass="59568">MTTSAPASAAIDAILADLPPGVQGQVVPIVDFGSQYVQLIARRVREAGVYSMLVGPNITVEQLKALNPRGIILSGGPSSVYEENAPTCDPKLFDLGVPVLGICYGMQVACQLLGAQIKNATAREYGRAQLRIENDADLLHGIPANTSVWMSHGDQVVALPEDFEPLATTPTCPYAAVRHKQHKFYGVQFHPEVTHTPHGHDILGNFLFNICQCKGNWHMADFLEAESNRIRNIVGDKHVICGLSGGVDSSVVAALLHKAIGDQLTCIFVDNGLLRKGERELVEQTFRDHFEIDLRVIDAADDFLNDLEGIEDPQEKRRRIGHRFIEVFKQTAAEIKSEIQNSKSDIQFLAQGTLYPDVIESGQGYSGAAANIKLHHNVGGLPEELGFDLIEPLRALFKDEARKLGEVLGLPDAIVWRHPFPGPGLAVRVLGAITRDKLDLLRDADEILLEEIVANNLYRRTAQVFVVLLPVKSVGVMGDGRTYDSVAAVRAVESQDFMTADWARIPYDVLATISNRIINEVRGINRVVYDISSKPPATIEWE</sequence>
<evidence type="ECO:0000256" key="8">
    <source>
        <dbReference type="ARBA" id="ARBA00022962"/>
    </source>
</evidence>
<dbReference type="InterPro" id="IPR004739">
    <property type="entry name" value="GMP_synth_GATase"/>
</dbReference>
<evidence type="ECO:0000256" key="2">
    <source>
        <dbReference type="ARBA" id="ARBA00005153"/>
    </source>
</evidence>
<comment type="pathway">
    <text evidence="2 9">Purine metabolism; GMP biosynthesis; GMP from XMP (L-Gln route): step 1/1.</text>
</comment>
<dbReference type="SUPFAM" id="SSF52317">
    <property type="entry name" value="Class I glutamine amidotransferase-like"/>
    <property type="match status" value="1"/>
</dbReference>
<dbReference type="PRINTS" id="PR00097">
    <property type="entry name" value="ANTSNTHASEII"/>
</dbReference>
<evidence type="ECO:0000256" key="1">
    <source>
        <dbReference type="ARBA" id="ARBA00002332"/>
    </source>
</evidence>
<keyword evidence="8 9" id="KW-0315">Glutamine amidotransferase</keyword>
<keyword evidence="3 9" id="KW-0436">Ligase</keyword>
<dbReference type="Gene3D" id="3.40.50.880">
    <property type="match status" value="1"/>
</dbReference>
<feature type="active site" description="Nucleophile" evidence="9">
    <location>
        <position position="103"/>
    </location>
</feature>
<dbReference type="InterPro" id="IPR025777">
    <property type="entry name" value="GMPS_ATP_PPase_dom"/>
</dbReference>
<organism evidence="12 13">
    <name type="scientific">Natronomicrosphaera hydrolytica</name>
    <dbReference type="NCBI Taxonomy" id="3242702"/>
    <lineage>
        <taxon>Bacteria</taxon>
        <taxon>Pseudomonadati</taxon>
        <taxon>Planctomycetota</taxon>
        <taxon>Phycisphaerae</taxon>
        <taxon>Phycisphaerales</taxon>
        <taxon>Phycisphaeraceae</taxon>
        <taxon>Natronomicrosphaera</taxon>
    </lineage>
</organism>
<dbReference type="PANTHER" id="PTHR11922:SF2">
    <property type="entry name" value="GMP SYNTHASE [GLUTAMINE-HYDROLYZING]"/>
    <property type="match status" value="1"/>
</dbReference>
<dbReference type="PROSITE" id="PS51553">
    <property type="entry name" value="GMPS_ATP_PPASE"/>
    <property type="match status" value="1"/>
</dbReference>
<dbReference type="HAMAP" id="MF_00344">
    <property type="entry name" value="GMP_synthase"/>
    <property type="match status" value="1"/>
</dbReference>
<keyword evidence="4 9" id="KW-0547">Nucleotide-binding</keyword>
<dbReference type="PANTHER" id="PTHR11922">
    <property type="entry name" value="GMP SYNTHASE-RELATED"/>
    <property type="match status" value="1"/>
</dbReference>
<feature type="binding site" evidence="10">
    <location>
        <begin position="244"/>
        <end position="250"/>
    </location>
    <ligand>
        <name>ATP</name>
        <dbReference type="ChEBI" id="CHEBI:30616"/>
    </ligand>
</feature>
<dbReference type="NCBIfam" id="TIGR00888">
    <property type="entry name" value="guaA_Nterm"/>
    <property type="match status" value="1"/>
</dbReference>
<dbReference type="RefSeq" id="WP_425343798.1">
    <property type="nucleotide sequence ID" value="NZ_JBGUBD010000001.1"/>
</dbReference>
<feature type="active site" evidence="9">
    <location>
        <position position="190"/>
    </location>
</feature>
<dbReference type="SUPFAM" id="SSF54810">
    <property type="entry name" value="GMP synthetase C-terminal dimerisation domain"/>
    <property type="match status" value="1"/>
</dbReference>
<evidence type="ECO:0000256" key="4">
    <source>
        <dbReference type="ARBA" id="ARBA00022741"/>
    </source>
</evidence>
<gene>
    <name evidence="9 12" type="primary">guaA</name>
    <name evidence="12" type="ORF">ACERK3_01070</name>
</gene>
<name>A0ABV4U3J2_9BACT</name>
<dbReference type="InterPro" id="IPR022310">
    <property type="entry name" value="NAD/GMP_synthase"/>
</dbReference>
<evidence type="ECO:0000256" key="7">
    <source>
        <dbReference type="ARBA" id="ARBA00022840"/>
    </source>
</evidence>
<protein>
    <recommendedName>
        <fullName evidence="9">GMP synthase [glutamine-hydrolyzing]</fullName>
        <ecNumber evidence="9">6.3.5.2</ecNumber>
    </recommendedName>
    <alternativeName>
        <fullName evidence="9">GMP synthetase</fullName>
    </alternativeName>
    <alternativeName>
        <fullName evidence="9">Glutamine amidotransferase</fullName>
    </alternativeName>
</protein>
<dbReference type="EMBL" id="JBGUBD010000001">
    <property type="protein sequence ID" value="MFA9476873.1"/>
    <property type="molecule type" value="Genomic_DNA"/>
</dbReference>
<dbReference type="InterPro" id="IPR029062">
    <property type="entry name" value="Class_I_gatase-like"/>
</dbReference>
<evidence type="ECO:0000256" key="3">
    <source>
        <dbReference type="ARBA" id="ARBA00022598"/>
    </source>
</evidence>
<comment type="function">
    <text evidence="1 9">Catalyzes the synthesis of GMP from XMP.</text>
</comment>
<dbReference type="SUPFAM" id="SSF52402">
    <property type="entry name" value="Adenine nucleotide alpha hydrolases-like"/>
    <property type="match status" value="1"/>
</dbReference>
<dbReference type="Pfam" id="PF02540">
    <property type="entry name" value="NAD_synthase"/>
    <property type="match status" value="1"/>
</dbReference>
<evidence type="ECO:0000256" key="9">
    <source>
        <dbReference type="HAMAP-Rule" id="MF_00344"/>
    </source>
</evidence>
<dbReference type="Pfam" id="PF00117">
    <property type="entry name" value="GATase"/>
    <property type="match status" value="1"/>
</dbReference>
<dbReference type="Proteomes" id="UP001575105">
    <property type="component" value="Unassembled WGS sequence"/>
</dbReference>
<reference evidence="12 13" key="1">
    <citation type="submission" date="2024-08" db="EMBL/GenBank/DDBJ databases">
        <title>Whole-genome sequencing of halo(alkali)philic microorganisms from hypersaline lakes.</title>
        <authorList>
            <person name="Sorokin D.Y."/>
            <person name="Merkel A.Y."/>
            <person name="Messina E."/>
            <person name="Yakimov M."/>
        </authorList>
    </citation>
    <scope>NUCLEOTIDE SEQUENCE [LARGE SCALE GENOMIC DNA]</scope>
    <source>
        <strain evidence="12 13">AB-hyl4</strain>
    </source>
</reference>
<dbReference type="NCBIfam" id="TIGR00884">
    <property type="entry name" value="guaA_Cterm"/>
    <property type="match status" value="1"/>
</dbReference>
<dbReference type="Gene3D" id="3.40.50.620">
    <property type="entry name" value="HUPs"/>
    <property type="match status" value="1"/>
</dbReference>
<evidence type="ECO:0000313" key="13">
    <source>
        <dbReference type="Proteomes" id="UP001575105"/>
    </source>
</evidence>
<keyword evidence="13" id="KW-1185">Reference proteome</keyword>
<evidence type="ECO:0000313" key="12">
    <source>
        <dbReference type="EMBL" id="MFA9476873.1"/>
    </source>
</evidence>
<evidence type="ECO:0000259" key="11">
    <source>
        <dbReference type="PROSITE" id="PS51553"/>
    </source>
</evidence>
<dbReference type="Pfam" id="PF00958">
    <property type="entry name" value="GMP_synt_C"/>
    <property type="match status" value="1"/>
</dbReference>
<dbReference type="PROSITE" id="PS51273">
    <property type="entry name" value="GATASE_TYPE_1"/>
    <property type="match status" value="1"/>
</dbReference>
<dbReference type="CDD" id="cd01997">
    <property type="entry name" value="GMP_synthase_C"/>
    <property type="match status" value="1"/>
</dbReference>
<keyword evidence="5 9" id="KW-0332">GMP biosynthesis</keyword>